<dbReference type="Proteomes" id="UP000218231">
    <property type="component" value="Unassembled WGS sequence"/>
</dbReference>
<organism evidence="1 2">
    <name type="scientific">Diploscapter pachys</name>
    <dbReference type="NCBI Taxonomy" id="2018661"/>
    <lineage>
        <taxon>Eukaryota</taxon>
        <taxon>Metazoa</taxon>
        <taxon>Ecdysozoa</taxon>
        <taxon>Nematoda</taxon>
        <taxon>Chromadorea</taxon>
        <taxon>Rhabditida</taxon>
        <taxon>Rhabditina</taxon>
        <taxon>Rhabditomorpha</taxon>
        <taxon>Rhabditoidea</taxon>
        <taxon>Rhabditidae</taxon>
        <taxon>Diploscapter</taxon>
    </lineage>
</organism>
<dbReference type="AlphaFoldDB" id="A0A2A2J4Y2"/>
<reference evidence="1 2" key="1">
    <citation type="journal article" date="2017" name="Curr. Biol.">
        <title>Genome architecture and evolution of a unichromosomal asexual nematode.</title>
        <authorList>
            <person name="Fradin H."/>
            <person name="Zegar C."/>
            <person name="Gutwein M."/>
            <person name="Lucas J."/>
            <person name="Kovtun M."/>
            <person name="Corcoran D."/>
            <person name="Baugh L.R."/>
            <person name="Kiontke K."/>
            <person name="Gunsalus K."/>
            <person name="Fitch D.H."/>
            <person name="Piano F."/>
        </authorList>
    </citation>
    <scope>NUCLEOTIDE SEQUENCE [LARGE SCALE GENOMIC DNA]</scope>
    <source>
        <strain evidence="1">PF1309</strain>
    </source>
</reference>
<evidence type="ECO:0000313" key="1">
    <source>
        <dbReference type="EMBL" id="PAV56669.1"/>
    </source>
</evidence>
<evidence type="ECO:0000313" key="2">
    <source>
        <dbReference type="Proteomes" id="UP000218231"/>
    </source>
</evidence>
<keyword evidence="2" id="KW-1185">Reference proteome</keyword>
<sequence>MAENLKRIGALLKTACSNENPNVLLVKLLGIRCEDIVKASAKYYTADISDSADEEVINDPKLENLMEEKINYNPSTTLMIITTGTPIGTITEEYPTIVNKNLTTATTSKELISIPPCDALRDFQSAKFCKKKKEEGYCSQDSLMFTLQCAYTCFCTELIEPMSSYDGSQDQVMKT</sequence>
<accession>A0A2A2J4Y2</accession>
<dbReference type="EMBL" id="LIAE01010682">
    <property type="protein sequence ID" value="PAV56669.1"/>
    <property type="molecule type" value="Genomic_DNA"/>
</dbReference>
<gene>
    <name evidence="1" type="ORF">WR25_12422</name>
</gene>
<protein>
    <submittedName>
        <fullName evidence="1">Uncharacterized protein</fullName>
    </submittedName>
</protein>
<comment type="caution">
    <text evidence="1">The sequence shown here is derived from an EMBL/GenBank/DDBJ whole genome shotgun (WGS) entry which is preliminary data.</text>
</comment>
<proteinExistence type="predicted"/>
<name>A0A2A2J4Y2_9BILA</name>